<reference evidence="5 6" key="1">
    <citation type="submission" date="2018-04" db="EMBL/GenBank/DDBJ databases">
        <title>Pelagivirga bohaiensis gen. nov., sp. nov., a bacterium isolated from the Bohai Sea.</title>
        <authorList>
            <person name="Ji X."/>
        </authorList>
    </citation>
    <scope>NUCLEOTIDE SEQUENCE [LARGE SCALE GENOMIC DNA]</scope>
    <source>
        <strain evidence="5 6">BH-SD19</strain>
    </source>
</reference>
<dbReference type="Proteomes" id="UP000244446">
    <property type="component" value="Unassembled WGS sequence"/>
</dbReference>
<dbReference type="PANTHER" id="PTHR43584:SF8">
    <property type="entry name" value="N-ACETYLMURAMATE ALPHA-1-PHOSPHATE URIDYLYLTRANSFERASE"/>
    <property type="match status" value="1"/>
</dbReference>
<dbReference type="CDD" id="cd06422">
    <property type="entry name" value="NTP_transferase_like_1"/>
    <property type="match status" value="1"/>
</dbReference>
<evidence type="ECO:0000256" key="3">
    <source>
        <dbReference type="ARBA" id="ARBA00022842"/>
    </source>
</evidence>
<evidence type="ECO:0000259" key="4">
    <source>
        <dbReference type="Pfam" id="PF12804"/>
    </source>
</evidence>
<dbReference type="InterPro" id="IPR050065">
    <property type="entry name" value="GlmU-like"/>
</dbReference>
<sequence>MSDTPDAVMLFAAGFGTRMGALTANRPKPLITVAGKALLDHALDLAEGAKASRVVVNAHYRADQIASHLAGRPVAISRESPDILDTGGGLRAALGLLQSSVIHTLNTDAVWRGPNPLTLLSAAWRPDAMDALLLCLPPAQAIGHAGKGDFALAEDGALTRGGGLIYSGAQIIKASALDGMPEGAFSLNSVWDRLLPKGRLHGCIYPGKWCDVGHPGGISLAEDMLDAPDV</sequence>
<name>A0A2T7G8L6_9RHOB</name>
<keyword evidence="3" id="KW-0460">Magnesium</keyword>
<dbReference type="Gene3D" id="3.90.550.10">
    <property type="entry name" value="Spore Coat Polysaccharide Biosynthesis Protein SpsA, Chain A"/>
    <property type="match status" value="1"/>
</dbReference>
<dbReference type="AlphaFoldDB" id="A0A2T7G8L6"/>
<dbReference type="SUPFAM" id="SSF53448">
    <property type="entry name" value="Nucleotide-diphospho-sugar transferases"/>
    <property type="match status" value="1"/>
</dbReference>
<accession>A0A2T7G8L6</accession>
<evidence type="ECO:0000313" key="6">
    <source>
        <dbReference type="Proteomes" id="UP000244446"/>
    </source>
</evidence>
<evidence type="ECO:0000256" key="2">
    <source>
        <dbReference type="ARBA" id="ARBA00022695"/>
    </source>
</evidence>
<dbReference type="PANTHER" id="PTHR43584">
    <property type="entry name" value="NUCLEOTIDYL TRANSFERASE"/>
    <property type="match status" value="1"/>
</dbReference>
<dbReference type="InterPro" id="IPR025877">
    <property type="entry name" value="MobA-like_NTP_Trfase"/>
</dbReference>
<dbReference type="EMBL" id="QCYH01000003">
    <property type="protein sequence ID" value="PVA10762.1"/>
    <property type="molecule type" value="Genomic_DNA"/>
</dbReference>
<protein>
    <submittedName>
        <fullName evidence="5">Nucleotidyltransferase</fullName>
    </submittedName>
</protein>
<dbReference type="OrthoDB" id="9788272at2"/>
<organism evidence="5 6">
    <name type="scientific">Pelagivirga sediminicola</name>
    <dbReference type="NCBI Taxonomy" id="2170575"/>
    <lineage>
        <taxon>Bacteria</taxon>
        <taxon>Pseudomonadati</taxon>
        <taxon>Pseudomonadota</taxon>
        <taxon>Alphaproteobacteria</taxon>
        <taxon>Rhodobacterales</taxon>
        <taxon>Paracoccaceae</taxon>
        <taxon>Pelagivirga</taxon>
    </lineage>
</organism>
<keyword evidence="6" id="KW-1185">Reference proteome</keyword>
<evidence type="ECO:0000313" key="5">
    <source>
        <dbReference type="EMBL" id="PVA10762.1"/>
    </source>
</evidence>
<dbReference type="GO" id="GO:0016779">
    <property type="term" value="F:nucleotidyltransferase activity"/>
    <property type="evidence" value="ECO:0007669"/>
    <property type="project" value="UniProtKB-KW"/>
</dbReference>
<dbReference type="Pfam" id="PF12804">
    <property type="entry name" value="NTP_transf_3"/>
    <property type="match status" value="1"/>
</dbReference>
<dbReference type="InterPro" id="IPR029044">
    <property type="entry name" value="Nucleotide-diphossugar_trans"/>
</dbReference>
<keyword evidence="2" id="KW-0548">Nucleotidyltransferase</keyword>
<dbReference type="RefSeq" id="WP_108691621.1">
    <property type="nucleotide sequence ID" value="NZ_QCYH01000003.1"/>
</dbReference>
<feature type="domain" description="MobA-like NTP transferase" evidence="4">
    <location>
        <begin position="10"/>
        <end position="132"/>
    </location>
</feature>
<comment type="caution">
    <text evidence="5">The sequence shown here is derived from an EMBL/GenBank/DDBJ whole genome shotgun (WGS) entry which is preliminary data.</text>
</comment>
<proteinExistence type="predicted"/>
<keyword evidence="1 5" id="KW-0808">Transferase</keyword>
<gene>
    <name evidence="5" type="ORF">DC366_07770</name>
</gene>
<evidence type="ECO:0000256" key="1">
    <source>
        <dbReference type="ARBA" id="ARBA00022679"/>
    </source>
</evidence>